<dbReference type="Gene3D" id="2.40.70.10">
    <property type="entry name" value="Acid Proteases"/>
    <property type="match status" value="1"/>
</dbReference>
<reference evidence="1" key="1">
    <citation type="submission" date="2015-11" db="EMBL/GenBank/DDBJ databases">
        <title>De novo transcriptome assembly of four potential Pierce s Disease insect vectors from Arizona vineyards.</title>
        <authorList>
            <person name="Tassone E.E."/>
        </authorList>
    </citation>
    <scope>NUCLEOTIDE SEQUENCE</scope>
</reference>
<protein>
    <recommendedName>
        <fullName evidence="2">Peptidase A2 domain-containing protein</fullName>
    </recommendedName>
</protein>
<evidence type="ECO:0000313" key="1">
    <source>
        <dbReference type="EMBL" id="JAS65761.1"/>
    </source>
</evidence>
<dbReference type="EMBL" id="GECZ01004008">
    <property type="protein sequence ID" value="JAS65761.1"/>
    <property type="molecule type" value="Transcribed_RNA"/>
</dbReference>
<dbReference type="SUPFAM" id="SSF50630">
    <property type="entry name" value="Acid proteases"/>
    <property type="match status" value="1"/>
</dbReference>
<gene>
    <name evidence="1" type="ORF">g.7135</name>
</gene>
<accession>A0A1B6GTM0</accession>
<evidence type="ECO:0008006" key="2">
    <source>
        <dbReference type="Google" id="ProtNLM"/>
    </source>
</evidence>
<dbReference type="AlphaFoldDB" id="A0A1B6GTM0"/>
<organism evidence="1">
    <name type="scientific">Cuerna arida</name>
    <dbReference type="NCBI Taxonomy" id="1464854"/>
    <lineage>
        <taxon>Eukaryota</taxon>
        <taxon>Metazoa</taxon>
        <taxon>Ecdysozoa</taxon>
        <taxon>Arthropoda</taxon>
        <taxon>Hexapoda</taxon>
        <taxon>Insecta</taxon>
        <taxon>Pterygota</taxon>
        <taxon>Neoptera</taxon>
        <taxon>Paraneoptera</taxon>
        <taxon>Hemiptera</taxon>
        <taxon>Auchenorrhyncha</taxon>
        <taxon>Membracoidea</taxon>
        <taxon>Cicadellidae</taxon>
        <taxon>Cicadellinae</taxon>
        <taxon>Proconiini</taxon>
        <taxon>Cuerna</taxon>
    </lineage>
</organism>
<dbReference type="Pfam" id="PF13650">
    <property type="entry name" value="Asp_protease_2"/>
    <property type="match status" value="1"/>
</dbReference>
<feature type="non-terminal residue" evidence="1">
    <location>
        <position position="135"/>
    </location>
</feature>
<dbReference type="InterPro" id="IPR021109">
    <property type="entry name" value="Peptidase_aspartic_dom_sf"/>
</dbReference>
<proteinExistence type="predicted"/>
<sequence length="135" mass="14828">STSTSNENNPLFKLSTVTIDERVTESRLSEPFYVKLFVNNSSFLNFKIDTGADVSCIGIQDAERLGLKIEQTSIQLKGPGNIPLSVMGKANVKLQMGSICHNEDIFILGNQREPLLGRSGISAFSLLKKLHEVNC</sequence>
<name>A0A1B6GTM0_9HEMI</name>
<feature type="non-terminal residue" evidence="1">
    <location>
        <position position="1"/>
    </location>
</feature>